<dbReference type="GO" id="GO:0010756">
    <property type="term" value="P:positive regulation of plasminogen activation"/>
    <property type="evidence" value="ECO:0007669"/>
    <property type="project" value="InterPro"/>
</dbReference>
<dbReference type="PANTHER" id="PTHR13411">
    <property type="entry name" value="PLASMINOGEN RECEPTOR (KT)"/>
    <property type="match status" value="1"/>
</dbReference>
<proteinExistence type="predicted"/>
<evidence type="ECO:0000313" key="2">
    <source>
        <dbReference type="Proteomes" id="UP001142489"/>
    </source>
</evidence>
<dbReference type="PANTHER" id="PTHR13411:SF6">
    <property type="entry name" value="PLASMINOGEN RECEPTOR (KT)"/>
    <property type="match status" value="1"/>
</dbReference>
<dbReference type="Pfam" id="PF10166">
    <property type="entry name" value="DUF2368"/>
    <property type="match status" value="1"/>
</dbReference>
<dbReference type="Proteomes" id="UP001142489">
    <property type="component" value="Unassembled WGS sequence"/>
</dbReference>
<dbReference type="EMBL" id="JAPFRF010000004">
    <property type="protein sequence ID" value="KAJ7335490.1"/>
    <property type="molecule type" value="Genomic_DNA"/>
</dbReference>
<dbReference type="AlphaFoldDB" id="A0A9Q1B4R1"/>
<protein>
    <recommendedName>
        <fullName evidence="3">Plasminogen receptor (KT)</fullName>
    </recommendedName>
</protein>
<evidence type="ECO:0000313" key="1">
    <source>
        <dbReference type="EMBL" id="KAJ7335490.1"/>
    </source>
</evidence>
<reference evidence="1" key="1">
    <citation type="journal article" date="2023" name="DNA Res.">
        <title>Chromosome-level genome assembly of Phrynocephalus forsythii using third-generation DNA sequencing and Hi-C analysis.</title>
        <authorList>
            <person name="Qi Y."/>
            <person name="Zhao W."/>
            <person name="Zhao Y."/>
            <person name="Niu C."/>
            <person name="Cao S."/>
            <person name="Zhang Y."/>
        </authorList>
    </citation>
    <scope>NUCLEOTIDE SEQUENCE</scope>
    <source>
        <tissue evidence="1">Muscle</tissue>
    </source>
</reference>
<organism evidence="1 2">
    <name type="scientific">Phrynocephalus forsythii</name>
    <dbReference type="NCBI Taxonomy" id="171643"/>
    <lineage>
        <taxon>Eukaryota</taxon>
        <taxon>Metazoa</taxon>
        <taxon>Chordata</taxon>
        <taxon>Craniata</taxon>
        <taxon>Vertebrata</taxon>
        <taxon>Euteleostomi</taxon>
        <taxon>Lepidosauria</taxon>
        <taxon>Squamata</taxon>
        <taxon>Bifurcata</taxon>
        <taxon>Unidentata</taxon>
        <taxon>Episquamata</taxon>
        <taxon>Toxicofera</taxon>
        <taxon>Iguania</taxon>
        <taxon>Acrodonta</taxon>
        <taxon>Agamidae</taxon>
        <taxon>Agaminae</taxon>
        <taxon>Phrynocephalus</taxon>
    </lineage>
</organism>
<name>A0A9Q1B4R1_9SAUR</name>
<accession>A0A9Q1B4R1</accession>
<gene>
    <name evidence="1" type="ORF">JRQ81_013431</name>
</gene>
<evidence type="ECO:0008006" key="3">
    <source>
        <dbReference type="Google" id="ProtNLM"/>
    </source>
</evidence>
<comment type="caution">
    <text evidence="1">The sequence shown here is derived from an EMBL/GenBank/DDBJ whole genome shotgun (WGS) entry which is preliminary data.</text>
</comment>
<dbReference type="OrthoDB" id="10256697at2759"/>
<sequence length="147" mass="17069">MGFIFSKSMNENMKKQQEFMLMNSRLQLERQILMQNQMREREMAMRIAWTREFLKYFGTFSGLAAVGLTVGAIKKKKPGFIVPLVPLGFILAYHYDMGYGSLLQRMKGEAENILDTEHSMLEVPKGPLTFDDLEKARRAQSKFFTEK</sequence>
<keyword evidence="2" id="KW-1185">Reference proteome</keyword>
<dbReference type="InterPro" id="IPR019319">
    <property type="entry name" value="Plg-R(KT)"/>
</dbReference>
<dbReference type="GO" id="GO:0005886">
    <property type="term" value="C:plasma membrane"/>
    <property type="evidence" value="ECO:0007669"/>
    <property type="project" value="InterPro"/>
</dbReference>